<evidence type="ECO:0008006" key="4">
    <source>
        <dbReference type="Google" id="ProtNLM"/>
    </source>
</evidence>
<sequence>MRGVFDYIFPHRCVNCSKIIHQRDMPLCLICYANLPFTHWEMDDKNISYELIRKSAAIEKGTSILLYQHGNAVQKLVMANKYFNQPHIGDFMAELAFPIVSKHEYDLILCIPSHPRTLRQRGYNQVERFSEKLSEKMNIKFDKHLLKRTKRRDSQTHRNRTERYDSLANAFQVSDDIQQYENILLLDDVLTSGATLSSCCQSILNKKDLKISVLTMAKVM</sequence>
<dbReference type="Proteomes" id="UP001152599">
    <property type="component" value="Unassembled WGS sequence"/>
</dbReference>
<evidence type="ECO:0000313" key="3">
    <source>
        <dbReference type="Proteomes" id="UP001152599"/>
    </source>
</evidence>
<dbReference type="EMBL" id="JANCMU010000001">
    <property type="protein sequence ID" value="MDG4945647.1"/>
    <property type="molecule type" value="Genomic_DNA"/>
</dbReference>
<dbReference type="CDD" id="cd06223">
    <property type="entry name" value="PRTases_typeI"/>
    <property type="match status" value="1"/>
</dbReference>
<gene>
    <name evidence="2" type="ORF">NMK71_04405</name>
</gene>
<dbReference type="PANTHER" id="PTHR47505">
    <property type="entry name" value="DNA UTILIZATION PROTEIN YHGH"/>
    <property type="match status" value="1"/>
</dbReference>
<protein>
    <recommendedName>
        <fullName evidence="4">ComF family protein</fullName>
    </recommendedName>
</protein>
<dbReference type="PANTHER" id="PTHR47505:SF1">
    <property type="entry name" value="DNA UTILIZATION PROTEIN YHGH"/>
    <property type="match status" value="1"/>
</dbReference>
<dbReference type="InterPro" id="IPR029057">
    <property type="entry name" value="PRTase-like"/>
</dbReference>
<dbReference type="InterPro" id="IPR051910">
    <property type="entry name" value="ComF/GntX_DNA_util-trans"/>
</dbReference>
<dbReference type="InterPro" id="IPR000836">
    <property type="entry name" value="PRTase_dom"/>
</dbReference>
<proteinExistence type="inferred from homology"/>
<dbReference type="RefSeq" id="WP_304420214.1">
    <property type="nucleotide sequence ID" value="NZ_JANCMU010000001.1"/>
</dbReference>
<evidence type="ECO:0000313" key="2">
    <source>
        <dbReference type="EMBL" id="MDG4945647.1"/>
    </source>
</evidence>
<evidence type="ECO:0000256" key="1">
    <source>
        <dbReference type="ARBA" id="ARBA00008007"/>
    </source>
</evidence>
<comment type="similarity">
    <text evidence="1">Belongs to the ComF/GntX family.</text>
</comment>
<keyword evidence="3" id="KW-1185">Reference proteome</keyword>
<name>A0A9X4MZ54_9FLAO</name>
<organism evidence="2 3">
    <name type="scientific">Profundicola chukchiensis</name>
    <dbReference type="NCBI Taxonomy" id="2961959"/>
    <lineage>
        <taxon>Bacteria</taxon>
        <taxon>Pseudomonadati</taxon>
        <taxon>Bacteroidota</taxon>
        <taxon>Flavobacteriia</taxon>
        <taxon>Flavobacteriales</taxon>
        <taxon>Weeksellaceae</taxon>
        <taxon>Profundicola</taxon>
    </lineage>
</organism>
<comment type="caution">
    <text evidence="2">The sequence shown here is derived from an EMBL/GenBank/DDBJ whole genome shotgun (WGS) entry which is preliminary data.</text>
</comment>
<reference evidence="2" key="1">
    <citation type="submission" date="2022-07" db="EMBL/GenBank/DDBJ databases">
        <title>Description and genome-wide analysis of Profundicola chukchiensis gen. nov., sp. nov., marine bacteria isolated from bottom sediments of the Chukchi Sea.</title>
        <authorList>
            <person name="Romanenko L."/>
            <person name="Otstavnykh N."/>
            <person name="Kurilenko V."/>
            <person name="Eremeev V."/>
            <person name="Velansky P."/>
            <person name="Mikhailov V."/>
            <person name="Isaeva M."/>
        </authorList>
    </citation>
    <scope>NUCLEOTIDE SEQUENCE</scope>
    <source>
        <strain evidence="2">KMM 9713</strain>
    </source>
</reference>
<dbReference type="SUPFAM" id="SSF53271">
    <property type="entry name" value="PRTase-like"/>
    <property type="match status" value="1"/>
</dbReference>
<dbReference type="Gene3D" id="3.40.50.2020">
    <property type="match status" value="1"/>
</dbReference>
<accession>A0A9X4MZ54</accession>
<dbReference type="AlphaFoldDB" id="A0A9X4MZ54"/>